<protein>
    <submittedName>
        <fullName evidence="7">Lipopolysaccharide export LptBFGC system permease protein LptF</fullName>
    </submittedName>
</protein>
<dbReference type="PANTHER" id="PTHR33529">
    <property type="entry name" value="SLR0882 PROTEIN-RELATED"/>
    <property type="match status" value="1"/>
</dbReference>
<evidence type="ECO:0000256" key="4">
    <source>
        <dbReference type="ARBA" id="ARBA00022989"/>
    </source>
</evidence>
<dbReference type="PANTHER" id="PTHR33529:SF6">
    <property type="entry name" value="YJGP_YJGQ FAMILY PERMEASE"/>
    <property type="match status" value="1"/>
</dbReference>
<dbReference type="GO" id="GO:0015920">
    <property type="term" value="P:lipopolysaccharide transport"/>
    <property type="evidence" value="ECO:0007669"/>
    <property type="project" value="TreeGrafter"/>
</dbReference>
<sequence>MMLQAYTGTAVRMIMRSYLQSVGFVMFALLVIALSIDLTKTLESLRAKAETSGTPLWQILLPYMSYRAADILTRLLGTACVIGGFVAALLRHLRREDDVLAAAGMSPRFHFTALLAVAAIAGAVQFSFQNWVRPAAVQAQIDAQLGRYGQWFGEASLSGKWIVGDNMAIRATVMRGKEGQLLDLKIFDGLAAPSLTRIIAADSAVPSPGQNQWLLKNVTVWSQETAFAPSQSKELIIQLPTNAAQIGWFDIHGFYLPNAIARRIAELEDTPAASDAATTLAFRKASLILPGVLIFLGASLAQAGISGRRLNPPRLFALAAIGYLTVVIVKSFWILGINGKIAPQLAATLPLAIAFGIACLIQLRQSGYLVRPKLPSQRHSP</sequence>
<evidence type="ECO:0000256" key="2">
    <source>
        <dbReference type="ARBA" id="ARBA00022475"/>
    </source>
</evidence>
<organism evidence="7 8">
    <name type="scientific">Shimia isoporae</name>
    <dbReference type="NCBI Taxonomy" id="647720"/>
    <lineage>
        <taxon>Bacteria</taxon>
        <taxon>Pseudomonadati</taxon>
        <taxon>Pseudomonadota</taxon>
        <taxon>Alphaproteobacteria</taxon>
        <taxon>Rhodobacterales</taxon>
        <taxon>Roseobacteraceae</taxon>
    </lineage>
</organism>
<dbReference type="Pfam" id="PF03739">
    <property type="entry name" value="LptF_LptG"/>
    <property type="match status" value="1"/>
</dbReference>
<evidence type="ECO:0000313" key="8">
    <source>
        <dbReference type="Proteomes" id="UP000295673"/>
    </source>
</evidence>
<dbReference type="RefSeq" id="WP_132860921.1">
    <property type="nucleotide sequence ID" value="NZ_SMGR01000002.1"/>
</dbReference>
<feature type="transmembrane region" description="Helical" evidence="6">
    <location>
        <begin position="285"/>
        <end position="303"/>
    </location>
</feature>
<feature type="transmembrane region" description="Helical" evidence="6">
    <location>
        <begin position="71"/>
        <end position="90"/>
    </location>
</feature>
<evidence type="ECO:0000256" key="6">
    <source>
        <dbReference type="SAM" id="Phobius"/>
    </source>
</evidence>
<reference evidence="7 8" key="1">
    <citation type="submission" date="2019-03" db="EMBL/GenBank/DDBJ databases">
        <title>Genomic Encyclopedia of Archaeal and Bacterial Type Strains, Phase II (KMG-II): from individual species to whole genera.</title>
        <authorList>
            <person name="Goeker M."/>
        </authorList>
    </citation>
    <scope>NUCLEOTIDE SEQUENCE [LARGE SCALE GENOMIC DNA]</scope>
    <source>
        <strain evidence="7 8">DSM 26433</strain>
    </source>
</reference>
<keyword evidence="5 6" id="KW-0472">Membrane</keyword>
<feature type="transmembrane region" description="Helical" evidence="6">
    <location>
        <begin position="341"/>
        <end position="363"/>
    </location>
</feature>
<dbReference type="EMBL" id="SMGR01000002">
    <property type="protein sequence ID" value="TCL01531.1"/>
    <property type="molecule type" value="Genomic_DNA"/>
</dbReference>
<keyword evidence="8" id="KW-1185">Reference proteome</keyword>
<feature type="transmembrane region" description="Helical" evidence="6">
    <location>
        <begin position="111"/>
        <end position="128"/>
    </location>
</feature>
<gene>
    <name evidence="7" type="ORF">BXY66_2846</name>
</gene>
<evidence type="ECO:0000256" key="3">
    <source>
        <dbReference type="ARBA" id="ARBA00022692"/>
    </source>
</evidence>
<comment type="subcellular location">
    <subcellularLocation>
        <location evidence="1">Cell membrane</location>
        <topology evidence="1">Multi-pass membrane protein</topology>
    </subcellularLocation>
</comment>
<comment type="caution">
    <text evidence="7">The sequence shown here is derived from an EMBL/GenBank/DDBJ whole genome shotgun (WGS) entry which is preliminary data.</text>
</comment>
<name>A0A4V2Q293_9RHOB</name>
<dbReference type="AlphaFoldDB" id="A0A4V2Q293"/>
<dbReference type="Proteomes" id="UP000295673">
    <property type="component" value="Unassembled WGS sequence"/>
</dbReference>
<evidence type="ECO:0000256" key="5">
    <source>
        <dbReference type="ARBA" id="ARBA00023136"/>
    </source>
</evidence>
<dbReference type="InterPro" id="IPR005495">
    <property type="entry name" value="LptG/LptF_permease"/>
</dbReference>
<dbReference type="OrthoDB" id="7801623at2"/>
<dbReference type="GO" id="GO:0043190">
    <property type="term" value="C:ATP-binding cassette (ABC) transporter complex"/>
    <property type="evidence" value="ECO:0007669"/>
    <property type="project" value="TreeGrafter"/>
</dbReference>
<evidence type="ECO:0000256" key="1">
    <source>
        <dbReference type="ARBA" id="ARBA00004651"/>
    </source>
</evidence>
<accession>A0A4V2Q293</accession>
<keyword evidence="4 6" id="KW-1133">Transmembrane helix</keyword>
<keyword evidence="3 6" id="KW-0812">Transmembrane</keyword>
<feature type="transmembrane region" description="Helical" evidence="6">
    <location>
        <begin position="315"/>
        <end position="335"/>
    </location>
</feature>
<proteinExistence type="predicted"/>
<evidence type="ECO:0000313" key="7">
    <source>
        <dbReference type="EMBL" id="TCL01531.1"/>
    </source>
</evidence>
<keyword evidence="2" id="KW-1003">Cell membrane</keyword>